<protein>
    <submittedName>
        <fullName evidence="1">Uncharacterized protein</fullName>
    </submittedName>
</protein>
<gene>
    <name evidence="1" type="ORF">M9Y10_030600</name>
    <name evidence="2" type="ORF">M9Y10_036319</name>
</gene>
<comment type="caution">
    <text evidence="1">The sequence shown here is derived from an EMBL/GenBank/DDBJ whole genome shotgun (WGS) entry which is preliminary data.</text>
</comment>
<evidence type="ECO:0000313" key="2">
    <source>
        <dbReference type="EMBL" id="KAK8837781.1"/>
    </source>
</evidence>
<dbReference type="EMBL" id="JAPFFF010000058">
    <property type="protein sequence ID" value="KAK8837781.1"/>
    <property type="molecule type" value="Genomic_DNA"/>
</dbReference>
<sequence length="261" mass="30993">MYHYKPEAISDDTTKDIYLITEDSETEFTGSTKLIFDLSYFNNLKDGMAIEFYLLNYTQLEPIDKKEFNCIGIKIFNTENDQKKILLILLKFISRNKFIEDIDFVPVYNLIVSGSAISDILINIIIQFIIISKKVDSYEYFIQTLINEGSFIYNDCFWILCFFFRKNENKISNKLYDMGILEVIKKLLASYEQKCVSLSTIELMFKVFLTIITSNNIEFIREFSRHFLDCIYYFKDDFIKSLLLTILIEENSIDFNDEYFY</sequence>
<keyword evidence="3" id="KW-1185">Reference proteome</keyword>
<accession>A0ABR2GKK2</accession>
<dbReference type="EMBL" id="JAPFFF010000407">
    <property type="protein sequence ID" value="KAK8834459.1"/>
    <property type="molecule type" value="Genomic_DNA"/>
</dbReference>
<dbReference type="Proteomes" id="UP001470230">
    <property type="component" value="Unassembled WGS sequence"/>
</dbReference>
<name>A0ABR2GKK2_9EUKA</name>
<organism evidence="1 3">
    <name type="scientific">Tritrichomonas musculus</name>
    <dbReference type="NCBI Taxonomy" id="1915356"/>
    <lineage>
        <taxon>Eukaryota</taxon>
        <taxon>Metamonada</taxon>
        <taxon>Parabasalia</taxon>
        <taxon>Tritrichomonadida</taxon>
        <taxon>Tritrichomonadidae</taxon>
        <taxon>Tritrichomonas</taxon>
    </lineage>
</organism>
<proteinExistence type="predicted"/>
<evidence type="ECO:0000313" key="3">
    <source>
        <dbReference type="Proteomes" id="UP001470230"/>
    </source>
</evidence>
<evidence type="ECO:0000313" key="1">
    <source>
        <dbReference type="EMBL" id="KAK8834459.1"/>
    </source>
</evidence>
<reference evidence="1 3" key="1">
    <citation type="submission" date="2024-04" db="EMBL/GenBank/DDBJ databases">
        <title>Tritrichomonas musculus Genome.</title>
        <authorList>
            <person name="Alves-Ferreira E."/>
            <person name="Grigg M."/>
            <person name="Lorenzi H."/>
            <person name="Galac M."/>
        </authorList>
    </citation>
    <scope>NUCLEOTIDE SEQUENCE [LARGE SCALE GENOMIC DNA]</scope>
    <source>
        <strain evidence="1 3">EAF2021</strain>
    </source>
</reference>